<evidence type="ECO:0000256" key="2">
    <source>
        <dbReference type="ARBA" id="ARBA00022694"/>
    </source>
</evidence>
<evidence type="ECO:0000313" key="12">
    <source>
        <dbReference type="Proteomes" id="UP000215559"/>
    </source>
</evidence>
<evidence type="ECO:0000259" key="10">
    <source>
        <dbReference type="Pfam" id="PF01966"/>
    </source>
</evidence>
<dbReference type="PANTHER" id="PTHR47545">
    <property type="entry name" value="MULTIFUNCTIONAL CCA PROTEIN"/>
    <property type="match status" value="1"/>
</dbReference>
<dbReference type="GO" id="GO:0000166">
    <property type="term" value="F:nucleotide binding"/>
    <property type="evidence" value="ECO:0007669"/>
    <property type="project" value="UniProtKB-KW"/>
</dbReference>
<gene>
    <name evidence="11" type="ORF">CH330_06980</name>
</gene>
<reference evidence="11 12" key="1">
    <citation type="submission" date="2017-07" db="EMBL/GenBank/DDBJ databases">
        <title>Recovery of genomes from metagenomes via a dereplication, aggregation, and scoring strategy.</title>
        <authorList>
            <person name="Sieber C.M."/>
            <person name="Probst A.J."/>
            <person name="Sharrar A."/>
            <person name="Thomas B.C."/>
            <person name="Hess M."/>
            <person name="Tringe S.G."/>
            <person name="Banfield J.F."/>
        </authorList>
    </citation>
    <scope>NUCLEOTIDE SEQUENCE [LARGE SCALE GENOMIC DNA]</scope>
    <source>
        <strain evidence="11">JGI_Cruoil_03_51_56</strain>
    </source>
</reference>
<dbReference type="GO" id="GO:0016779">
    <property type="term" value="F:nucleotidyltransferase activity"/>
    <property type="evidence" value="ECO:0007669"/>
    <property type="project" value="UniProtKB-KW"/>
</dbReference>
<keyword evidence="6" id="KW-0460">Magnesium</keyword>
<comment type="similarity">
    <text evidence="8">Belongs to the tRNA nucleotidyltransferase/poly(A) polymerase family.</text>
</comment>
<dbReference type="InterPro" id="IPR043519">
    <property type="entry name" value="NT_sf"/>
</dbReference>
<sequence>MSDIEAVLSKLGQERTRLSRIAGKRRLYLVGGTIRDILLERNPADFDFAVAGSGVEFAKEFCRKTKSKLVVLSTEDDEARVVCHKHIFDFNGLGDQTIQQDLKRRDFTINALACEIFPDRIGEILDFCEGRKDLAERIIRPVSAGSLKADPLRLLRAMRLALELGLKVAESVYAQGSSISLGRTAAERIGKELLRIMEASGSYKFLVRLYGLEKLHEILPDFVPVLEDKKLHHHMFQTYYKIEEIIAGESFFSRFEPEWRRYFDRWAALGPEANGLPYRRALLKFSGLLHDIAKPQTRFVNSKGEVHFYGHDSLGAKIVGTMLRERLRLSGAQIKMVQAQVKGHMRLHLLATNRDLTDRAIRRFFRDSEEEAFGLMILCYADGWATAGRTSHLVDTITRMIEQKRAEDAQLKVRHFINGYDLIGFGLKPGPAFKVILQELEDLQVEGKINSKEEGIEYLKTNLPGLKQKEGD</sequence>
<dbReference type="PANTHER" id="PTHR47545:SF2">
    <property type="entry name" value="CC-ADDING TRNA NUCLEOTIDYLTRANSFERASE"/>
    <property type="match status" value="1"/>
</dbReference>
<evidence type="ECO:0000256" key="5">
    <source>
        <dbReference type="ARBA" id="ARBA00022741"/>
    </source>
</evidence>
<dbReference type="InterPro" id="IPR002646">
    <property type="entry name" value="PolA_pol_head_dom"/>
</dbReference>
<keyword evidence="4" id="KW-0479">Metal-binding</keyword>
<evidence type="ECO:0000259" key="9">
    <source>
        <dbReference type="Pfam" id="PF01743"/>
    </source>
</evidence>
<dbReference type="SUPFAM" id="SSF81891">
    <property type="entry name" value="Poly A polymerase C-terminal region-like"/>
    <property type="match status" value="1"/>
</dbReference>
<feature type="domain" description="HD" evidence="10">
    <location>
        <begin position="278"/>
        <end position="359"/>
    </location>
</feature>
<name>A0A235BRW2_UNCW3</name>
<accession>A0A235BRW2</accession>
<evidence type="ECO:0000256" key="4">
    <source>
        <dbReference type="ARBA" id="ARBA00022723"/>
    </source>
</evidence>
<organism evidence="11 12">
    <name type="scientific">candidate division WOR-3 bacterium JGI_Cruoil_03_51_56</name>
    <dbReference type="NCBI Taxonomy" id="1973747"/>
    <lineage>
        <taxon>Bacteria</taxon>
        <taxon>Bacteria division WOR-3</taxon>
    </lineage>
</organism>
<protein>
    <recommendedName>
        <fullName evidence="13">HD/PDEase domain-containing protein</fullName>
    </recommendedName>
</protein>
<dbReference type="EMBL" id="NOZP01000131">
    <property type="protein sequence ID" value="OYD14964.1"/>
    <property type="molecule type" value="Genomic_DNA"/>
</dbReference>
<dbReference type="Pfam" id="PF01743">
    <property type="entry name" value="PolyA_pol"/>
    <property type="match status" value="1"/>
</dbReference>
<keyword evidence="3" id="KW-0548">Nucleotidyltransferase</keyword>
<feature type="domain" description="Poly A polymerase head" evidence="9">
    <location>
        <begin position="27"/>
        <end position="140"/>
    </location>
</feature>
<dbReference type="GO" id="GO:0008033">
    <property type="term" value="P:tRNA processing"/>
    <property type="evidence" value="ECO:0007669"/>
    <property type="project" value="UniProtKB-KW"/>
</dbReference>
<dbReference type="Gene3D" id="3.30.460.10">
    <property type="entry name" value="Beta Polymerase, domain 2"/>
    <property type="match status" value="1"/>
</dbReference>
<keyword evidence="1 8" id="KW-0808">Transferase</keyword>
<keyword evidence="7 8" id="KW-0694">RNA-binding</keyword>
<dbReference type="InterPro" id="IPR006674">
    <property type="entry name" value="HD_domain"/>
</dbReference>
<keyword evidence="2" id="KW-0819">tRNA processing</keyword>
<dbReference type="GO" id="GO:0003723">
    <property type="term" value="F:RNA binding"/>
    <property type="evidence" value="ECO:0007669"/>
    <property type="project" value="UniProtKB-KW"/>
</dbReference>
<dbReference type="InterPro" id="IPR003607">
    <property type="entry name" value="HD/PDEase_dom"/>
</dbReference>
<evidence type="ECO:0000256" key="3">
    <source>
        <dbReference type="ARBA" id="ARBA00022695"/>
    </source>
</evidence>
<evidence type="ECO:0000256" key="7">
    <source>
        <dbReference type="ARBA" id="ARBA00022884"/>
    </source>
</evidence>
<evidence type="ECO:0000256" key="8">
    <source>
        <dbReference type="RuleBase" id="RU003953"/>
    </source>
</evidence>
<evidence type="ECO:0000256" key="6">
    <source>
        <dbReference type="ARBA" id="ARBA00022842"/>
    </source>
</evidence>
<dbReference type="Gene3D" id="1.10.3090.10">
    <property type="entry name" value="cca-adding enzyme, domain 2"/>
    <property type="match status" value="1"/>
</dbReference>
<proteinExistence type="inferred from homology"/>
<evidence type="ECO:0000256" key="1">
    <source>
        <dbReference type="ARBA" id="ARBA00022679"/>
    </source>
</evidence>
<dbReference type="GO" id="GO:0046872">
    <property type="term" value="F:metal ion binding"/>
    <property type="evidence" value="ECO:0007669"/>
    <property type="project" value="UniProtKB-KW"/>
</dbReference>
<dbReference type="AlphaFoldDB" id="A0A235BRW2"/>
<dbReference type="SUPFAM" id="SSF81301">
    <property type="entry name" value="Nucleotidyltransferase"/>
    <property type="match status" value="1"/>
</dbReference>
<dbReference type="InterPro" id="IPR050124">
    <property type="entry name" value="tRNA_CCA-adding_enzyme"/>
</dbReference>
<dbReference type="Proteomes" id="UP000215559">
    <property type="component" value="Unassembled WGS sequence"/>
</dbReference>
<dbReference type="CDD" id="cd00077">
    <property type="entry name" value="HDc"/>
    <property type="match status" value="1"/>
</dbReference>
<dbReference type="Pfam" id="PF01966">
    <property type="entry name" value="HD"/>
    <property type="match status" value="1"/>
</dbReference>
<evidence type="ECO:0008006" key="13">
    <source>
        <dbReference type="Google" id="ProtNLM"/>
    </source>
</evidence>
<evidence type="ECO:0000313" key="11">
    <source>
        <dbReference type="EMBL" id="OYD14964.1"/>
    </source>
</evidence>
<comment type="caution">
    <text evidence="11">The sequence shown here is derived from an EMBL/GenBank/DDBJ whole genome shotgun (WGS) entry which is preliminary data.</text>
</comment>
<keyword evidence="5" id="KW-0547">Nucleotide-binding</keyword>